<gene>
    <name evidence="3" type="ORF">IAA67_04390</name>
</gene>
<accession>A0A9D0Z5K3</accession>
<dbReference type="PANTHER" id="PTHR43649">
    <property type="entry name" value="ARABINOSE-BINDING PROTEIN-RELATED"/>
    <property type="match status" value="1"/>
</dbReference>
<sequence length="529" mass="60186">MKKITGISWKRLTALLLCVSMLLIMTLLSGCAQDQAQTSQGSDETTPTDSTTESVQTEPVVFVVRGVSDRENKTDNEAIYEMIKEQSGIDFEVRVIPQDSWAEQVNLMIVGGETWDVLNITEDAGNWSQYVQKNALQGWNDYLQYMPTFSSFLTDAAKLGMCDADGTMYALPRHELFYKQFVPAIRQDWLDAMGMECPTTMAELEAYFQGVIDENLNGSDNEIPMMTFMNMENKDFRPFYLGFYGDRYLTEDGTIMPWYMHENSYLLLSELNKWYTNGWLYSEYQTMAVQDGFDLISADRVGGWTGPYNAGVSPSGTILENNPDSSVAWVSLDNLTDFPAGGTGAWGSNPAYQPELVLNAASTNGEWAAKLIEWIVSDKDHWMLCTYGREGVEWEWTDETETEFRLLDGYSDRYLGLYMLTEWYDTELYARQYVDSDIWKDVQVDKLQSKINTLDVIESCDWFVPYDFTGTEAEFLAGDSDTIINEACAKVVTGEWGEEEWNNAVETAWNTEGSVYSSVWTEQYHAFIG</sequence>
<keyword evidence="1 2" id="KW-0732">Signal</keyword>
<dbReference type="SUPFAM" id="SSF53850">
    <property type="entry name" value="Periplasmic binding protein-like II"/>
    <property type="match status" value="1"/>
</dbReference>
<dbReference type="EMBL" id="DVFN01000065">
    <property type="protein sequence ID" value="HIQ69554.1"/>
    <property type="molecule type" value="Genomic_DNA"/>
</dbReference>
<evidence type="ECO:0000256" key="2">
    <source>
        <dbReference type="SAM" id="SignalP"/>
    </source>
</evidence>
<dbReference type="Gene3D" id="3.40.190.10">
    <property type="entry name" value="Periplasmic binding protein-like II"/>
    <property type="match status" value="2"/>
</dbReference>
<proteinExistence type="predicted"/>
<dbReference type="PANTHER" id="PTHR43649:SF33">
    <property type="entry name" value="POLYGALACTURONAN_RHAMNOGALACTURONAN-BINDING PROTEIN YTCQ"/>
    <property type="match status" value="1"/>
</dbReference>
<evidence type="ECO:0000313" key="3">
    <source>
        <dbReference type="EMBL" id="HIQ69554.1"/>
    </source>
</evidence>
<dbReference type="Proteomes" id="UP000886874">
    <property type="component" value="Unassembled WGS sequence"/>
</dbReference>
<dbReference type="InterPro" id="IPR050490">
    <property type="entry name" value="Bact_solute-bd_prot1"/>
</dbReference>
<protein>
    <recommendedName>
        <fullName evidence="5">Extracellular solute-binding protein</fullName>
    </recommendedName>
</protein>
<evidence type="ECO:0000256" key="1">
    <source>
        <dbReference type="ARBA" id="ARBA00022729"/>
    </source>
</evidence>
<evidence type="ECO:0008006" key="5">
    <source>
        <dbReference type="Google" id="ProtNLM"/>
    </source>
</evidence>
<dbReference type="PROSITE" id="PS51257">
    <property type="entry name" value="PROKAR_LIPOPROTEIN"/>
    <property type="match status" value="1"/>
</dbReference>
<feature type="signal peptide" evidence="2">
    <location>
        <begin position="1"/>
        <end position="32"/>
    </location>
</feature>
<organism evidence="3 4">
    <name type="scientific">Candidatus Avoscillospira stercorigallinarum</name>
    <dbReference type="NCBI Taxonomy" id="2840708"/>
    <lineage>
        <taxon>Bacteria</taxon>
        <taxon>Bacillati</taxon>
        <taxon>Bacillota</taxon>
        <taxon>Clostridia</taxon>
        <taxon>Eubacteriales</taxon>
        <taxon>Oscillospiraceae</taxon>
        <taxon>Oscillospiraceae incertae sedis</taxon>
        <taxon>Candidatus Avoscillospira</taxon>
    </lineage>
</organism>
<comment type="caution">
    <text evidence="3">The sequence shown here is derived from an EMBL/GenBank/DDBJ whole genome shotgun (WGS) entry which is preliminary data.</text>
</comment>
<reference evidence="3" key="1">
    <citation type="submission" date="2020-10" db="EMBL/GenBank/DDBJ databases">
        <authorList>
            <person name="Gilroy R."/>
        </authorList>
    </citation>
    <scope>NUCLEOTIDE SEQUENCE</scope>
    <source>
        <strain evidence="3">ChiSjej2B20-13462</strain>
    </source>
</reference>
<dbReference type="AlphaFoldDB" id="A0A9D0Z5K3"/>
<feature type="chain" id="PRO_5038461315" description="Extracellular solute-binding protein" evidence="2">
    <location>
        <begin position="33"/>
        <end position="529"/>
    </location>
</feature>
<evidence type="ECO:0000313" key="4">
    <source>
        <dbReference type="Proteomes" id="UP000886874"/>
    </source>
</evidence>
<reference evidence="3" key="2">
    <citation type="journal article" date="2021" name="PeerJ">
        <title>Extensive microbial diversity within the chicken gut microbiome revealed by metagenomics and culture.</title>
        <authorList>
            <person name="Gilroy R."/>
            <person name="Ravi A."/>
            <person name="Getino M."/>
            <person name="Pursley I."/>
            <person name="Horton D.L."/>
            <person name="Alikhan N.F."/>
            <person name="Baker D."/>
            <person name="Gharbi K."/>
            <person name="Hall N."/>
            <person name="Watson M."/>
            <person name="Adriaenssens E.M."/>
            <person name="Foster-Nyarko E."/>
            <person name="Jarju S."/>
            <person name="Secka A."/>
            <person name="Antonio M."/>
            <person name="Oren A."/>
            <person name="Chaudhuri R.R."/>
            <person name="La Ragione R."/>
            <person name="Hildebrand F."/>
            <person name="Pallen M.J."/>
        </authorList>
    </citation>
    <scope>NUCLEOTIDE SEQUENCE</scope>
    <source>
        <strain evidence="3">ChiSjej2B20-13462</strain>
    </source>
</reference>
<name>A0A9D0Z5K3_9FIRM</name>